<protein>
    <submittedName>
        <fullName evidence="2">Uncharacterized membrane protein YoaK, UPF0700 family</fullName>
    </submittedName>
</protein>
<proteinExistence type="predicted"/>
<keyword evidence="1" id="KW-1133">Transmembrane helix</keyword>
<dbReference type="STRING" id="1122133.SAMN02745157_4586"/>
<feature type="transmembrane region" description="Helical" evidence="1">
    <location>
        <begin position="210"/>
        <end position="231"/>
    </location>
</feature>
<dbReference type="EMBL" id="FQUP01000006">
    <property type="protein sequence ID" value="SHG63997.1"/>
    <property type="molecule type" value="Genomic_DNA"/>
</dbReference>
<keyword evidence="3" id="KW-1185">Reference proteome</keyword>
<feature type="transmembrane region" description="Helical" evidence="1">
    <location>
        <begin position="79"/>
        <end position="101"/>
    </location>
</feature>
<keyword evidence="1" id="KW-0812">Transmembrane</keyword>
<dbReference type="PANTHER" id="PTHR37314:SF4">
    <property type="entry name" value="UPF0700 TRANSMEMBRANE PROTEIN YOAK"/>
    <property type="match status" value="1"/>
</dbReference>
<evidence type="ECO:0000313" key="2">
    <source>
        <dbReference type="EMBL" id="SHG63997.1"/>
    </source>
</evidence>
<gene>
    <name evidence="2" type="ORF">SAMN02745157_4586</name>
</gene>
<feature type="transmembrane region" description="Helical" evidence="1">
    <location>
        <begin position="237"/>
        <end position="258"/>
    </location>
</feature>
<keyword evidence="1" id="KW-0472">Membrane</keyword>
<dbReference type="Proteomes" id="UP000184485">
    <property type="component" value="Unassembled WGS sequence"/>
</dbReference>
<evidence type="ECO:0000313" key="3">
    <source>
        <dbReference type="Proteomes" id="UP000184485"/>
    </source>
</evidence>
<accession>A0A1M5LG24</accession>
<sequence>MTDQVTQPSGFGRSYKHVARRIVASRRDGMADNQLGLVLTFVAGAVNAGGFFYVGQYTSHMSGIVAAIADHVVLGLGDLVVAGLIAFGAFMLGAATSAILINWGRRHYVSTQYVLPISLECVLLLVFGALVGPTLPASLVQPLGIPLLCFIMGLQNATVTKISSARIRTTHITGMVTDLGIEIGKFGYEMVGRFRPTDARAPVTADRPKFVLLSSLLAAFVCGGIIGALGFSRIGPAFATLLALVLAALVAPSLGEILRHRRRARRRRQRSRT</sequence>
<name>A0A1M5LG24_9HYPH</name>
<organism evidence="2 3">
    <name type="scientific">Kaistia soli DSM 19436</name>
    <dbReference type="NCBI Taxonomy" id="1122133"/>
    <lineage>
        <taxon>Bacteria</taxon>
        <taxon>Pseudomonadati</taxon>
        <taxon>Pseudomonadota</taxon>
        <taxon>Alphaproteobacteria</taxon>
        <taxon>Hyphomicrobiales</taxon>
        <taxon>Kaistiaceae</taxon>
        <taxon>Kaistia</taxon>
    </lineage>
</organism>
<evidence type="ECO:0000256" key="1">
    <source>
        <dbReference type="SAM" id="Phobius"/>
    </source>
</evidence>
<reference evidence="2 3" key="1">
    <citation type="submission" date="2016-11" db="EMBL/GenBank/DDBJ databases">
        <authorList>
            <person name="Jaros S."/>
            <person name="Januszkiewicz K."/>
            <person name="Wedrychowicz H."/>
        </authorList>
    </citation>
    <scope>NUCLEOTIDE SEQUENCE [LARGE SCALE GENOMIC DNA]</scope>
    <source>
        <strain evidence="2 3">DSM 19436</strain>
    </source>
</reference>
<feature type="transmembrane region" description="Helical" evidence="1">
    <location>
        <begin position="35"/>
        <end position="54"/>
    </location>
</feature>
<dbReference type="InterPro" id="IPR010699">
    <property type="entry name" value="DUF1275"/>
</dbReference>
<dbReference type="PANTHER" id="PTHR37314">
    <property type="entry name" value="SLR0142 PROTEIN"/>
    <property type="match status" value="1"/>
</dbReference>
<feature type="transmembrane region" description="Helical" evidence="1">
    <location>
        <begin position="113"/>
        <end position="133"/>
    </location>
</feature>
<dbReference type="AlphaFoldDB" id="A0A1M5LG24"/>
<feature type="transmembrane region" description="Helical" evidence="1">
    <location>
        <begin position="139"/>
        <end position="159"/>
    </location>
</feature>
<dbReference type="Pfam" id="PF06912">
    <property type="entry name" value="DUF1275"/>
    <property type="match status" value="1"/>
</dbReference>